<proteinExistence type="predicted"/>
<dbReference type="Pfam" id="PF12697">
    <property type="entry name" value="Abhydrolase_6"/>
    <property type="match status" value="1"/>
</dbReference>
<dbReference type="AlphaFoldDB" id="A0A7G6WXZ1"/>
<evidence type="ECO:0000313" key="3">
    <source>
        <dbReference type="Proteomes" id="UP000515563"/>
    </source>
</evidence>
<dbReference type="SUPFAM" id="SSF53474">
    <property type="entry name" value="alpha/beta-Hydrolases"/>
    <property type="match status" value="1"/>
</dbReference>
<dbReference type="InterPro" id="IPR000073">
    <property type="entry name" value="AB_hydrolase_1"/>
</dbReference>
<dbReference type="InterPro" id="IPR050471">
    <property type="entry name" value="AB_hydrolase"/>
</dbReference>
<dbReference type="PANTHER" id="PTHR43433:SF5">
    <property type="entry name" value="AB HYDROLASE-1 DOMAIN-CONTAINING PROTEIN"/>
    <property type="match status" value="1"/>
</dbReference>
<evidence type="ECO:0000259" key="1">
    <source>
        <dbReference type="Pfam" id="PF12697"/>
    </source>
</evidence>
<dbReference type="RefSeq" id="WP_185448155.1">
    <property type="nucleotide sequence ID" value="NZ_CP043661.1"/>
</dbReference>
<feature type="domain" description="AB hydrolase-1" evidence="1">
    <location>
        <begin position="37"/>
        <end position="241"/>
    </location>
</feature>
<dbReference type="InterPro" id="IPR029058">
    <property type="entry name" value="AB_hydrolase_fold"/>
</dbReference>
<dbReference type="PANTHER" id="PTHR43433">
    <property type="entry name" value="HYDROLASE, ALPHA/BETA FOLD FAMILY PROTEIN"/>
    <property type="match status" value="1"/>
</dbReference>
<dbReference type="Gene3D" id="3.40.50.1820">
    <property type="entry name" value="alpha/beta hydrolase"/>
    <property type="match status" value="1"/>
</dbReference>
<dbReference type="EMBL" id="CP043661">
    <property type="protein sequence ID" value="QNE18856.1"/>
    <property type="molecule type" value="Genomic_DNA"/>
</dbReference>
<reference evidence="2 3" key="2">
    <citation type="journal article" date="2020" name="Microbiol. Resour. Announc.">
        <title>Antarctic desert soil bacteria exhibit high novel natural product potential, evaluated through long-read genome sequencing and comparative genomics.</title>
        <authorList>
            <person name="Benaud N."/>
            <person name="Edwards R.J."/>
            <person name="Amos T.G."/>
            <person name="D'Agostino P.M."/>
            <person name="Gutierrez-Chavez C."/>
            <person name="Montgomery K."/>
            <person name="Nicetic I."/>
            <person name="Ferrari B.C."/>
        </authorList>
    </citation>
    <scope>NUCLEOTIDE SEQUENCE [LARGE SCALE GENOMIC DNA]</scope>
    <source>
        <strain evidence="2 3">SPB151</strain>
    </source>
</reference>
<dbReference type="KEGG" id="kqi:F1D05_14260"/>
<keyword evidence="3" id="KW-1185">Reference proteome</keyword>
<protein>
    <submittedName>
        <fullName evidence="2">Alpha/beta hydrolase</fullName>
    </submittedName>
</protein>
<gene>
    <name evidence="2" type="ORF">F1D05_14260</name>
</gene>
<keyword evidence="2" id="KW-0378">Hydrolase</keyword>
<dbReference type="GO" id="GO:0016787">
    <property type="term" value="F:hydrolase activity"/>
    <property type="evidence" value="ECO:0007669"/>
    <property type="project" value="UniProtKB-KW"/>
</dbReference>
<name>A0A7G6WXZ1_9ACTN</name>
<accession>A0A7G6WXZ1</accession>
<evidence type="ECO:0000313" key="2">
    <source>
        <dbReference type="EMBL" id="QNE18856.1"/>
    </source>
</evidence>
<dbReference type="Proteomes" id="UP000515563">
    <property type="component" value="Chromosome"/>
</dbReference>
<organism evidence="2 3">
    <name type="scientific">Kribbella qitaiheensis</name>
    <dbReference type="NCBI Taxonomy" id="1544730"/>
    <lineage>
        <taxon>Bacteria</taxon>
        <taxon>Bacillati</taxon>
        <taxon>Actinomycetota</taxon>
        <taxon>Actinomycetes</taxon>
        <taxon>Propionibacteriales</taxon>
        <taxon>Kribbellaceae</taxon>
        <taxon>Kribbella</taxon>
    </lineage>
</organism>
<reference evidence="3" key="1">
    <citation type="submission" date="2019-09" db="EMBL/GenBank/DDBJ databases">
        <title>Antimicrobial potential of Antarctic Bacteria.</title>
        <authorList>
            <person name="Benaud N."/>
            <person name="Edwards R.J."/>
            <person name="Ferrari B.C."/>
        </authorList>
    </citation>
    <scope>NUCLEOTIDE SEQUENCE [LARGE SCALE GENOMIC DNA]</scope>
    <source>
        <strain evidence="3">SPB151</strain>
    </source>
</reference>
<sequence length="255" mass="26069">MPKVTSADGTTIAYEVSGAGSPVILVGGALNVAASTRPLAQALEHRYTVVSYDRRGRGASTDTSPYDVAREVDDIAALLTALGGQAAVFGFSSGAALVVEAAAAGLPITKVVLQEPPYAQDDAEPNEGGPAVLRFLADGRHREAVETFLTMAGMPADAAVDLAAQPGMADLAPTLAHDFAVMGNATPGGTVPYDLIAKVTQPTLVIYGSASPPFMIDAARSIANALSDGQQVELQGHQHVVPPEVLGPVVEAFLA</sequence>